<evidence type="ECO:0000256" key="5">
    <source>
        <dbReference type="ARBA" id="ARBA00022777"/>
    </source>
</evidence>
<dbReference type="InterPro" id="IPR011990">
    <property type="entry name" value="TPR-like_helical_dom_sf"/>
</dbReference>
<dbReference type="SMART" id="SM00028">
    <property type="entry name" value="TPR"/>
    <property type="match status" value="4"/>
</dbReference>
<evidence type="ECO:0000256" key="6">
    <source>
        <dbReference type="ARBA" id="ARBA00023012"/>
    </source>
</evidence>
<keyword evidence="10" id="KW-1185">Reference proteome</keyword>
<name>A0A9X1PVB9_9BACT</name>
<dbReference type="EMBL" id="JAJTTC010000014">
    <property type="protein sequence ID" value="MCF0065751.1"/>
    <property type="molecule type" value="Genomic_DNA"/>
</dbReference>
<dbReference type="Gene3D" id="3.30.565.10">
    <property type="entry name" value="Histidine kinase-like ATPase, C-terminal domain"/>
    <property type="match status" value="1"/>
</dbReference>
<evidence type="ECO:0000259" key="8">
    <source>
        <dbReference type="PROSITE" id="PS50109"/>
    </source>
</evidence>
<comment type="caution">
    <text evidence="9">The sequence shown here is derived from an EMBL/GenBank/DDBJ whole genome shotgun (WGS) entry which is preliminary data.</text>
</comment>
<feature type="coiled-coil region" evidence="7">
    <location>
        <begin position="396"/>
        <end position="459"/>
    </location>
</feature>
<dbReference type="InterPro" id="IPR036097">
    <property type="entry name" value="HisK_dim/P_sf"/>
</dbReference>
<dbReference type="SUPFAM" id="SSF48452">
    <property type="entry name" value="TPR-like"/>
    <property type="match status" value="1"/>
</dbReference>
<dbReference type="SMART" id="SM00387">
    <property type="entry name" value="HATPase_c"/>
    <property type="match status" value="1"/>
</dbReference>
<dbReference type="RefSeq" id="WP_234658782.1">
    <property type="nucleotide sequence ID" value="NZ_CP094997.1"/>
</dbReference>
<feature type="domain" description="Histidine kinase" evidence="8">
    <location>
        <begin position="466"/>
        <end position="676"/>
    </location>
</feature>
<dbReference type="Proteomes" id="UP001139000">
    <property type="component" value="Unassembled WGS sequence"/>
</dbReference>
<dbReference type="PANTHER" id="PTHR43711:SF1">
    <property type="entry name" value="HISTIDINE KINASE 1"/>
    <property type="match status" value="1"/>
</dbReference>
<dbReference type="CDD" id="cd00082">
    <property type="entry name" value="HisKA"/>
    <property type="match status" value="1"/>
</dbReference>
<evidence type="ECO:0000256" key="4">
    <source>
        <dbReference type="ARBA" id="ARBA00022679"/>
    </source>
</evidence>
<dbReference type="EC" id="2.7.13.3" evidence="2"/>
<dbReference type="Pfam" id="PF13424">
    <property type="entry name" value="TPR_12"/>
    <property type="match status" value="1"/>
</dbReference>
<dbReference type="PRINTS" id="PR00344">
    <property type="entry name" value="BCTRLSENSOR"/>
</dbReference>
<keyword evidence="7" id="KW-0175">Coiled coil</keyword>
<dbReference type="InterPro" id="IPR003661">
    <property type="entry name" value="HisK_dim/P_dom"/>
</dbReference>
<dbReference type="InterPro" id="IPR004358">
    <property type="entry name" value="Sig_transdc_His_kin-like_C"/>
</dbReference>
<dbReference type="SUPFAM" id="SSF55874">
    <property type="entry name" value="ATPase domain of HSP90 chaperone/DNA topoisomerase II/histidine kinase"/>
    <property type="match status" value="1"/>
</dbReference>
<reference evidence="9" key="1">
    <citation type="submission" date="2021-12" db="EMBL/GenBank/DDBJ databases">
        <title>Novel species in genus Dyadobacter.</title>
        <authorList>
            <person name="Ma C."/>
        </authorList>
    </citation>
    <scope>NUCLEOTIDE SEQUENCE</scope>
    <source>
        <strain evidence="9">LJ419</strain>
    </source>
</reference>
<gene>
    <name evidence="9" type="ORF">LXM26_29835</name>
</gene>
<dbReference type="InterPro" id="IPR019734">
    <property type="entry name" value="TPR_rpt"/>
</dbReference>
<keyword evidence="3" id="KW-0597">Phosphoprotein</keyword>
<evidence type="ECO:0000256" key="2">
    <source>
        <dbReference type="ARBA" id="ARBA00012438"/>
    </source>
</evidence>
<dbReference type="InterPro" id="IPR003594">
    <property type="entry name" value="HATPase_dom"/>
</dbReference>
<evidence type="ECO:0000313" key="10">
    <source>
        <dbReference type="Proteomes" id="UP001139000"/>
    </source>
</evidence>
<dbReference type="GO" id="GO:0000155">
    <property type="term" value="F:phosphorelay sensor kinase activity"/>
    <property type="evidence" value="ECO:0007669"/>
    <property type="project" value="InterPro"/>
</dbReference>
<evidence type="ECO:0000256" key="1">
    <source>
        <dbReference type="ARBA" id="ARBA00000085"/>
    </source>
</evidence>
<accession>A0A9X1PVB9</accession>
<dbReference type="Pfam" id="PF02518">
    <property type="entry name" value="HATPase_c"/>
    <property type="match status" value="1"/>
</dbReference>
<dbReference type="SUPFAM" id="SSF47384">
    <property type="entry name" value="Homodimeric domain of signal transducing histidine kinase"/>
    <property type="match status" value="1"/>
</dbReference>
<protein>
    <recommendedName>
        <fullName evidence="2">histidine kinase</fullName>
        <ecNumber evidence="2">2.7.13.3</ecNumber>
    </recommendedName>
</protein>
<dbReference type="PROSITE" id="PS50109">
    <property type="entry name" value="HIS_KIN"/>
    <property type="match status" value="1"/>
</dbReference>
<keyword evidence="5 9" id="KW-0418">Kinase</keyword>
<dbReference type="InterPro" id="IPR050736">
    <property type="entry name" value="Sensor_HK_Regulatory"/>
</dbReference>
<keyword evidence="4" id="KW-0808">Transferase</keyword>
<dbReference type="AlphaFoldDB" id="A0A9X1PVB9"/>
<comment type="catalytic activity">
    <reaction evidence="1">
        <text>ATP + protein L-histidine = ADP + protein N-phospho-L-histidine.</text>
        <dbReference type="EC" id="2.7.13.3"/>
    </reaction>
</comment>
<dbReference type="InterPro" id="IPR036890">
    <property type="entry name" value="HATPase_C_sf"/>
</dbReference>
<evidence type="ECO:0000256" key="3">
    <source>
        <dbReference type="ARBA" id="ARBA00022553"/>
    </source>
</evidence>
<dbReference type="Gene3D" id="1.25.40.10">
    <property type="entry name" value="Tetratricopeptide repeat domain"/>
    <property type="match status" value="2"/>
</dbReference>
<sequence length="676" mass="75603">MKTRFIFFLLLGVVCNAFGQKQGKELVDSLIARIPNVRNDSLKVRLFKQISDEYFYIDVEQALVYSKAGLKLADKIKWKRAIGAFNLNIGRAYSDKGSYDSCMYFYNKAYDIHRQADDKVNMASLLNNMGAAEQNLKSNDTKAANYYFKALKISEELKDDYLTALCYDNISQIYFSQSNYSKALDFGFKSLRLYQGNLNGQSGNDQRNVGNAFAKIAAIYTDINEAQKAKLYYDQAIPLLEKSGDLEGMAKAYSNMSILAGKDFASKLDYGLKAEKLWNQVNPMHLLAVHNVGSMGIAFQEVAHSDSLSKLGYSRSQLADLAKVYLTKAIRLSEQTGEISSRAHFTGALAEIQAETGDYKNAYLNFRLYQHVQDSLYSQENKNRIAGLQGKREIELRDKQIRINALELENQRKQRLGLAVGLLLLTLAGGLFYRQSLSRKRANVQLLRLNAELDEANKVKARFFAILSHDLRSPIANLINFLHLQKEEPGMLTAQLAEMHQKRITASVEGLLENMESMLLWSKGQMTNFKPQAKSVLVSGLFEYIEKFFAAEPNVAFSFSSPGALVVVSDEDYLKTILQNLTINAVKALKNVPDAHIRWEAEEQGMEVMLTITDNGPGASAQQLRALFNDDTEIGVKTGLGLHLIRDLSKAIGCKITVKSEPGAGTAFQLTVPDLS</sequence>
<dbReference type="Gene3D" id="1.10.287.130">
    <property type="match status" value="1"/>
</dbReference>
<evidence type="ECO:0000256" key="7">
    <source>
        <dbReference type="SAM" id="Coils"/>
    </source>
</evidence>
<keyword evidence="6" id="KW-0902">Two-component regulatory system</keyword>
<dbReference type="SMART" id="SM00388">
    <property type="entry name" value="HisKA"/>
    <property type="match status" value="1"/>
</dbReference>
<evidence type="ECO:0000313" key="9">
    <source>
        <dbReference type="EMBL" id="MCF0065751.1"/>
    </source>
</evidence>
<organism evidence="9 10">
    <name type="scientific">Dyadobacter chenwenxiniae</name>
    <dbReference type="NCBI Taxonomy" id="2906456"/>
    <lineage>
        <taxon>Bacteria</taxon>
        <taxon>Pseudomonadati</taxon>
        <taxon>Bacteroidota</taxon>
        <taxon>Cytophagia</taxon>
        <taxon>Cytophagales</taxon>
        <taxon>Spirosomataceae</taxon>
        <taxon>Dyadobacter</taxon>
    </lineage>
</organism>
<dbReference type="PANTHER" id="PTHR43711">
    <property type="entry name" value="TWO-COMPONENT HISTIDINE KINASE"/>
    <property type="match status" value="1"/>
</dbReference>
<dbReference type="InterPro" id="IPR005467">
    <property type="entry name" value="His_kinase_dom"/>
</dbReference>
<proteinExistence type="predicted"/>